<dbReference type="EMBL" id="JAFJYH010000358">
    <property type="protein sequence ID" value="KAG4412742.1"/>
    <property type="molecule type" value="Genomic_DNA"/>
</dbReference>
<accession>A0A8H7T5E3</accession>
<protein>
    <submittedName>
        <fullName evidence="2">Uncharacterized protein</fullName>
    </submittedName>
</protein>
<evidence type="ECO:0000313" key="2">
    <source>
        <dbReference type="EMBL" id="KAG4412742.1"/>
    </source>
</evidence>
<reference evidence="2" key="1">
    <citation type="submission" date="2021-02" db="EMBL/GenBank/DDBJ databases">
        <title>Genome sequence Cadophora malorum strain M34.</title>
        <authorList>
            <person name="Stefanovic E."/>
            <person name="Vu D."/>
            <person name="Scully C."/>
            <person name="Dijksterhuis J."/>
            <person name="Roader J."/>
            <person name="Houbraken J."/>
        </authorList>
    </citation>
    <scope>NUCLEOTIDE SEQUENCE</scope>
    <source>
        <strain evidence="2">M34</strain>
    </source>
</reference>
<gene>
    <name evidence="2" type="ORF">IFR04_014139</name>
</gene>
<feature type="non-terminal residue" evidence="2">
    <location>
        <position position="73"/>
    </location>
</feature>
<proteinExistence type="predicted"/>
<keyword evidence="1" id="KW-0812">Transmembrane</keyword>
<organism evidence="2 3">
    <name type="scientific">Cadophora malorum</name>
    <dbReference type="NCBI Taxonomy" id="108018"/>
    <lineage>
        <taxon>Eukaryota</taxon>
        <taxon>Fungi</taxon>
        <taxon>Dikarya</taxon>
        <taxon>Ascomycota</taxon>
        <taxon>Pezizomycotina</taxon>
        <taxon>Leotiomycetes</taxon>
        <taxon>Helotiales</taxon>
        <taxon>Ploettnerulaceae</taxon>
        <taxon>Cadophora</taxon>
    </lineage>
</organism>
<dbReference type="Proteomes" id="UP000664132">
    <property type="component" value="Unassembled WGS sequence"/>
</dbReference>
<comment type="caution">
    <text evidence="2">The sequence shown here is derived from an EMBL/GenBank/DDBJ whole genome shotgun (WGS) entry which is preliminary data.</text>
</comment>
<feature type="transmembrane region" description="Helical" evidence="1">
    <location>
        <begin position="20"/>
        <end position="41"/>
    </location>
</feature>
<dbReference type="AlphaFoldDB" id="A0A8H7T5E3"/>
<keyword evidence="1" id="KW-0472">Membrane</keyword>
<keyword evidence="1" id="KW-1133">Transmembrane helix</keyword>
<evidence type="ECO:0000256" key="1">
    <source>
        <dbReference type="SAM" id="Phobius"/>
    </source>
</evidence>
<name>A0A8H7T5E3_9HELO</name>
<keyword evidence="3" id="KW-1185">Reference proteome</keyword>
<dbReference type="OrthoDB" id="10424806at2759"/>
<evidence type="ECO:0000313" key="3">
    <source>
        <dbReference type="Proteomes" id="UP000664132"/>
    </source>
</evidence>
<sequence>MNPRALNLPQSFDEIDFKDLVKLSLVVLLLAVIGVQVWWFLKQRYVEKKYEPVIEILDELAKAPGTNASFRNG</sequence>